<proteinExistence type="predicted"/>
<gene>
    <name evidence="2" type="ORF">G5B47_02340</name>
</gene>
<dbReference type="AlphaFoldDB" id="A0A6M1PDE7"/>
<accession>A0A6M1PDE7</accession>
<dbReference type="Proteomes" id="UP000480151">
    <property type="component" value="Unassembled WGS sequence"/>
</dbReference>
<dbReference type="RefSeq" id="WP_165093879.1">
    <property type="nucleotide sequence ID" value="NZ_JAAKGU010000001.1"/>
</dbReference>
<evidence type="ECO:0000313" key="2">
    <source>
        <dbReference type="EMBL" id="NGM81247.1"/>
    </source>
</evidence>
<reference evidence="2 3" key="1">
    <citation type="submission" date="2020-02" db="EMBL/GenBank/DDBJ databases">
        <authorList>
            <person name="Gao J."/>
            <person name="Sun J."/>
        </authorList>
    </citation>
    <scope>NUCLEOTIDE SEQUENCE [LARGE SCALE GENOMIC DNA]</scope>
    <source>
        <strain evidence="2 3">7124</strain>
    </source>
</reference>
<name>A0A6M1PDE7_9BACL</name>
<sequence length="103" mass="11039">MSDDIHVTTEEGEIVDVKSQLTVGINLRKSAELGPAAHDVAAFINTVRDLTAEDYALDVRVQVGVDAESVPGRNADGTPVVGFLAQQHTEDYGEEDDGNRTSK</sequence>
<organism evidence="2 3">
    <name type="scientific">Paenibacillus apii</name>
    <dbReference type="NCBI Taxonomy" id="1850370"/>
    <lineage>
        <taxon>Bacteria</taxon>
        <taxon>Bacillati</taxon>
        <taxon>Bacillota</taxon>
        <taxon>Bacilli</taxon>
        <taxon>Bacillales</taxon>
        <taxon>Paenibacillaceae</taxon>
        <taxon>Paenibacillus</taxon>
    </lineage>
</organism>
<evidence type="ECO:0000256" key="1">
    <source>
        <dbReference type="SAM" id="MobiDB-lite"/>
    </source>
</evidence>
<protein>
    <submittedName>
        <fullName evidence="2">Uncharacterized protein</fullName>
    </submittedName>
</protein>
<dbReference type="EMBL" id="JAAKGU010000001">
    <property type="protein sequence ID" value="NGM81247.1"/>
    <property type="molecule type" value="Genomic_DNA"/>
</dbReference>
<evidence type="ECO:0000313" key="3">
    <source>
        <dbReference type="Proteomes" id="UP000480151"/>
    </source>
</evidence>
<feature type="region of interest" description="Disordered" evidence="1">
    <location>
        <begin position="69"/>
        <end position="103"/>
    </location>
</feature>
<keyword evidence="3" id="KW-1185">Reference proteome</keyword>
<comment type="caution">
    <text evidence="2">The sequence shown here is derived from an EMBL/GenBank/DDBJ whole genome shotgun (WGS) entry which is preliminary data.</text>
</comment>